<dbReference type="Proteomes" id="UP001257060">
    <property type="component" value="Unassembled WGS sequence"/>
</dbReference>
<feature type="domain" description="DUF4352" evidence="3">
    <location>
        <begin position="229"/>
        <end position="341"/>
    </location>
</feature>
<protein>
    <submittedName>
        <fullName evidence="4">DUF4352 domain-containing protein</fullName>
    </submittedName>
</protein>
<evidence type="ECO:0000313" key="5">
    <source>
        <dbReference type="Proteomes" id="UP001257060"/>
    </source>
</evidence>
<sequence length="358" mass="37770">MDETDSRRFGRRAFVAAAASVAVAGCSSEGGTTAEVDSSGGSTSEAGGSPEQAATDTATATESSETETTEPEQGAQSASVAVGEVVEDDSLAMVVRGVEKTTNIGEFQESDSGNTYVVVEMAVKNKSSSEFVDFNSFWQTRLKDDANHVYDQTIAVTDSSMQSGQLAPGEVSRGDVVYEIPKDASGLSMQFDFSSFDLFSFNRVTVDLASTASNVADLSQNLAVDVHSAGDTVSKENLQVTLHGSRTETELGSFTQAEDGNRYVIPDISVKNDTGEPLSVSIALQMLVKDGTGRAYTADIGGLSALDQAFAQGSEIAADETRRGEVAYQVPEDAGELFFAFEFSLLADGDKTFWSLSP</sequence>
<comment type="caution">
    <text evidence="4">The sequence shown here is derived from an EMBL/GenBank/DDBJ whole genome shotgun (WGS) entry which is preliminary data.</text>
</comment>
<dbReference type="Pfam" id="PF11611">
    <property type="entry name" value="DUF4352"/>
    <property type="match status" value="2"/>
</dbReference>
<evidence type="ECO:0000256" key="2">
    <source>
        <dbReference type="SAM" id="MobiDB-lite"/>
    </source>
</evidence>
<keyword evidence="5" id="KW-1185">Reference proteome</keyword>
<organism evidence="4 5">
    <name type="scientific">Halogeometricum salsisoli</name>
    <dbReference type="NCBI Taxonomy" id="2950536"/>
    <lineage>
        <taxon>Archaea</taxon>
        <taxon>Methanobacteriati</taxon>
        <taxon>Methanobacteriota</taxon>
        <taxon>Stenosarchaea group</taxon>
        <taxon>Halobacteria</taxon>
        <taxon>Halobacteriales</taxon>
        <taxon>Haloferacaceae</taxon>
        <taxon>Halogeometricum</taxon>
    </lineage>
</organism>
<keyword evidence="1" id="KW-0732">Signal</keyword>
<dbReference type="PROSITE" id="PS51257">
    <property type="entry name" value="PROKAR_LIPOPROTEIN"/>
    <property type="match status" value="1"/>
</dbReference>
<dbReference type="InterPro" id="IPR029051">
    <property type="entry name" value="DUF4352"/>
</dbReference>
<reference evidence="4 5" key="1">
    <citation type="submission" date="2022-06" db="EMBL/GenBank/DDBJ databases">
        <title>Halogeometricum sp. a new haloarchaeum isolate from saline soil.</title>
        <authorList>
            <person name="Strakova D."/>
            <person name="Galisteo C."/>
            <person name="Sanchez-Porro C."/>
            <person name="Ventosa A."/>
        </authorList>
    </citation>
    <scope>NUCLEOTIDE SEQUENCE [LARGE SCALE GENOMIC DNA]</scope>
    <source>
        <strain evidence="4 5">S1BR25-6</strain>
    </source>
</reference>
<dbReference type="Gene3D" id="2.60.40.1240">
    <property type="match status" value="2"/>
</dbReference>
<evidence type="ECO:0000313" key="4">
    <source>
        <dbReference type="EMBL" id="MDS0297395.1"/>
    </source>
</evidence>
<proteinExistence type="predicted"/>
<feature type="domain" description="DUF4352" evidence="3">
    <location>
        <begin position="81"/>
        <end position="192"/>
    </location>
</feature>
<dbReference type="RefSeq" id="WP_310922186.1">
    <property type="nucleotide sequence ID" value="NZ_JAMQOP010000001.1"/>
</dbReference>
<dbReference type="EMBL" id="JAMQOP010000001">
    <property type="protein sequence ID" value="MDS0297395.1"/>
    <property type="molecule type" value="Genomic_DNA"/>
</dbReference>
<feature type="region of interest" description="Disordered" evidence="2">
    <location>
        <begin position="24"/>
        <end position="81"/>
    </location>
</feature>
<evidence type="ECO:0000256" key="1">
    <source>
        <dbReference type="ARBA" id="ARBA00022729"/>
    </source>
</evidence>
<evidence type="ECO:0000259" key="3">
    <source>
        <dbReference type="Pfam" id="PF11611"/>
    </source>
</evidence>
<feature type="compositionally biased region" description="Low complexity" evidence="2">
    <location>
        <begin position="38"/>
        <end position="63"/>
    </location>
</feature>
<dbReference type="InterPro" id="IPR029050">
    <property type="entry name" value="Immunoprotect_excell_Ig-like"/>
</dbReference>
<accession>A0ABU2G9B8</accession>
<gene>
    <name evidence="4" type="ORF">NDI76_01400</name>
</gene>
<name>A0ABU2G9B8_9EURY</name>